<evidence type="ECO:0000256" key="1">
    <source>
        <dbReference type="SAM" id="Phobius"/>
    </source>
</evidence>
<dbReference type="STRING" id="1069642.Bdt_0111"/>
<protein>
    <recommendedName>
        <fullName evidence="2">Putative Flagellin Flp1-like domain-containing protein</fullName>
    </recommendedName>
</protein>
<dbReference type="RefSeq" id="WP_015089311.1">
    <property type="nucleotide sequence ID" value="NC_019567.1"/>
</dbReference>
<dbReference type="AlphaFoldDB" id="K7YJI2"/>
<keyword evidence="1" id="KW-0472">Membrane</keyword>
<proteinExistence type="predicted"/>
<dbReference type="Pfam" id="PF16982">
    <property type="entry name" value="Flp1_like"/>
    <property type="match status" value="1"/>
</dbReference>
<dbReference type="HOGENOM" id="CLU_205073_0_0_7"/>
<keyword evidence="1" id="KW-0812">Transmembrane</keyword>
<dbReference type="Proteomes" id="UP000010074">
    <property type="component" value="Chromosome"/>
</dbReference>
<dbReference type="PATRIC" id="fig|1069642.3.peg.107"/>
<organism evidence="3 4">
    <name type="scientific">Bdellovibrio bacteriovorus str. Tiberius</name>
    <dbReference type="NCBI Taxonomy" id="1069642"/>
    <lineage>
        <taxon>Bacteria</taxon>
        <taxon>Pseudomonadati</taxon>
        <taxon>Bdellovibrionota</taxon>
        <taxon>Bdellovibrionia</taxon>
        <taxon>Bdellovibrionales</taxon>
        <taxon>Pseudobdellovibrionaceae</taxon>
        <taxon>Bdellovibrio</taxon>
    </lineage>
</organism>
<dbReference type="InterPro" id="IPR031564">
    <property type="entry name" value="Flp1-like"/>
</dbReference>
<evidence type="ECO:0000259" key="2">
    <source>
        <dbReference type="Pfam" id="PF16982"/>
    </source>
</evidence>
<evidence type="ECO:0000313" key="4">
    <source>
        <dbReference type="Proteomes" id="UP000010074"/>
    </source>
</evidence>
<dbReference type="KEGG" id="bbat:Bdt_0111"/>
<reference evidence="3 4" key="1">
    <citation type="journal article" date="2012" name="BMC Genomics">
        <title>Genome analysis of a simultaneously predatory and prey-independent, novel Bdellovibrio bacteriovorus from the River Tiber, supports in silico predictions of both ancient and recent lateral gene transfer from diverse bacteria.</title>
        <authorList>
            <person name="Hobley L."/>
            <person name="Lerner T.R."/>
            <person name="Williams L.E."/>
            <person name="Lambert C."/>
            <person name="Till R."/>
            <person name="Milner D.S."/>
            <person name="Basford S.M."/>
            <person name="Capeness M.J."/>
            <person name="Fenton A.K."/>
            <person name="Atterbury R.J."/>
            <person name="Harris M.A."/>
            <person name="Sockett R.E."/>
        </authorList>
    </citation>
    <scope>NUCLEOTIDE SEQUENCE [LARGE SCALE GENOMIC DNA]</scope>
    <source>
        <strain evidence="3 4">Tiberius</strain>
    </source>
</reference>
<accession>K7YJI2</accession>
<feature type="transmembrane region" description="Helical" evidence="1">
    <location>
        <begin position="20"/>
        <end position="37"/>
    </location>
</feature>
<evidence type="ECO:0000313" key="3">
    <source>
        <dbReference type="EMBL" id="AFX99820.1"/>
    </source>
</evidence>
<sequence length="62" mass="6847">MKKFKNFSKKLLKNERGQGATEYILLLVVVVALVVIFKDKIKSAMEEKVGSLASDITGFTGN</sequence>
<dbReference type="EMBL" id="CP002930">
    <property type="protein sequence ID" value="AFX99820.1"/>
    <property type="molecule type" value="Genomic_DNA"/>
</dbReference>
<keyword evidence="1" id="KW-1133">Transmembrane helix</keyword>
<gene>
    <name evidence="3" type="ORF">Bdt_0111</name>
</gene>
<feature type="domain" description="Putative Flagellin Flp1-like" evidence="2">
    <location>
        <begin position="10"/>
        <end position="47"/>
    </location>
</feature>
<name>K7YJI2_BDEBC</name>